<comment type="similarity">
    <text evidence="2">Belongs to the TMEM175 family.</text>
</comment>
<evidence type="ECO:0000256" key="12">
    <source>
        <dbReference type="ARBA" id="ARBA00034430"/>
    </source>
</evidence>
<feature type="transmembrane region" description="Helical" evidence="13">
    <location>
        <begin position="52"/>
        <end position="70"/>
    </location>
</feature>
<name>A0A4R7UTY7_9PSEU</name>
<dbReference type="GO" id="GO:0016020">
    <property type="term" value="C:membrane"/>
    <property type="evidence" value="ECO:0007669"/>
    <property type="project" value="UniProtKB-SubCell"/>
</dbReference>
<gene>
    <name evidence="14" type="ORF">CLV71_124157</name>
</gene>
<keyword evidence="7" id="KW-0630">Potassium</keyword>
<evidence type="ECO:0000256" key="2">
    <source>
        <dbReference type="ARBA" id="ARBA00006920"/>
    </source>
</evidence>
<sequence>MSEPARSTPERLVLFTDAVAAIALTLLVLPLVETVTEDSSEHRLGELVHEHLPQVGAFVLSFAVIFRFWWSHHRVFQHVATLRPSLVAWSGLWTFGIVLMPIPTAIITAYSPSPASVAMYGGTLVLTSGSLTMLALLVYRHPEMSDDRPRATREEVLGTTTVFAAQLLATVVGATFAHTVNYWAFLLMFLTGPVERLVTSRWRRTTT</sequence>
<dbReference type="PANTHER" id="PTHR31462:SF5">
    <property type="entry name" value="ENDOSOMAL_LYSOSOMAL PROTON CHANNEL TMEM175"/>
    <property type="match status" value="1"/>
</dbReference>
<evidence type="ECO:0000256" key="6">
    <source>
        <dbReference type="ARBA" id="ARBA00022826"/>
    </source>
</evidence>
<dbReference type="RefSeq" id="WP_166664480.1">
    <property type="nucleotide sequence ID" value="NZ_SOCP01000024.1"/>
</dbReference>
<evidence type="ECO:0000256" key="4">
    <source>
        <dbReference type="ARBA" id="ARBA00022538"/>
    </source>
</evidence>
<dbReference type="PANTHER" id="PTHR31462">
    <property type="entry name" value="ENDOSOMAL/LYSOSOMAL POTASSIUM CHANNEL TMEM175"/>
    <property type="match status" value="1"/>
</dbReference>
<keyword evidence="9" id="KW-0406">Ion transport</keyword>
<evidence type="ECO:0000256" key="9">
    <source>
        <dbReference type="ARBA" id="ARBA00023065"/>
    </source>
</evidence>
<evidence type="ECO:0000256" key="5">
    <source>
        <dbReference type="ARBA" id="ARBA00022692"/>
    </source>
</evidence>
<protein>
    <submittedName>
        <fullName evidence="14">Putative membrane protein</fullName>
    </submittedName>
</protein>
<feature type="transmembrane region" description="Helical" evidence="13">
    <location>
        <begin position="91"/>
        <end position="111"/>
    </location>
</feature>
<evidence type="ECO:0000256" key="3">
    <source>
        <dbReference type="ARBA" id="ARBA00022448"/>
    </source>
</evidence>
<dbReference type="GO" id="GO:0015252">
    <property type="term" value="F:proton channel activity"/>
    <property type="evidence" value="ECO:0007669"/>
    <property type="project" value="InterPro"/>
</dbReference>
<evidence type="ECO:0000256" key="1">
    <source>
        <dbReference type="ARBA" id="ARBA00004141"/>
    </source>
</evidence>
<dbReference type="GO" id="GO:0005267">
    <property type="term" value="F:potassium channel activity"/>
    <property type="evidence" value="ECO:0007669"/>
    <property type="project" value="UniProtKB-KW"/>
</dbReference>
<keyword evidence="4" id="KW-0633">Potassium transport</keyword>
<accession>A0A4R7UTY7</accession>
<feature type="transmembrane region" description="Helical" evidence="13">
    <location>
        <begin position="12"/>
        <end position="32"/>
    </location>
</feature>
<dbReference type="EMBL" id="SOCP01000024">
    <property type="protein sequence ID" value="TDV40138.1"/>
    <property type="molecule type" value="Genomic_DNA"/>
</dbReference>
<dbReference type="Proteomes" id="UP000294927">
    <property type="component" value="Unassembled WGS sequence"/>
</dbReference>
<comment type="catalytic activity">
    <reaction evidence="12">
        <text>K(+)(in) = K(+)(out)</text>
        <dbReference type="Rhea" id="RHEA:29463"/>
        <dbReference type="ChEBI" id="CHEBI:29103"/>
    </reaction>
</comment>
<feature type="transmembrane region" description="Helical" evidence="13">
    <location>
        <begin position="117"/>
        <end position="136"/>
    </location>
</feature>
<keyword evidence="10 13" id="KW-0472">Membrane</keyword>
<evidence type="ECO:0000256" key="13">
    <source>
        <dbReference type="SAM" id="Phobius"/>
    </source>
</evidence>
<keyword evidence="8 13" id="KW-1133">Transmembrane helix</keyword>
<evidence type="ECO:0000256" key="7">
    <source>
        <dbReference type="ARBA" id="ARBA00022958"/>
    </source>
</evidence>
<dbReference type="Pfam" id="PF06736">
    <property type="entry name" value="TMEM175"/>
    <property type="match status" value="1"/>
</dbReference>
<keyword evidence="6" id="KW-0631">Potassium channel</keyword>
<dbReference type="InterPro" id="IPR010617">
    <property type="entry name" value="TMEM175-like"/>
</dbReference>
<dbReference type="AlphaFoldDB" id="A0A4R7UTY7"/>
<evidence type="ECO:0000256" key="8">
    <source>
        <dbReference type="ARBA" id="ARBA00022989"/>
    </source>
</evidence>
<proteinExistence type="inferred from homology"/>
<feature type="transmembrane region" description="Helical" evidence="13">
    <location>
        <begin position="182"/>
        <end position="199"/>
    </location>
</feature>
<organism evidence="14 15">
    <name type="scientific">Actinophytocola oryzae</name>
    <dbReference type="NCBI Taxonomy" id="502181"/>
    <lineage>
        <taxon>Bacteria</taxon>
        <taxon>Bacillati</taxon>
        <taxon>Actinomycetota</taxon>
        <taxon>Actinomycetes</taxon>
        <taxon>Pseudonocardiales</taxon>
        <taxon>Pseudonocardiaceae</taxon>
    </lineage>
</organism>
<reference evidence="14 15" key="1">
    <citation type="submission" date="2019-03" db="EMBL/GenBank/DDBJ databases">
        <title>Genomic Encyclopedia of Archaeal and Bacterial Type Strains, Phase II (KMG-II): from individual species to whole genera.</title>
        <authorList>
            <person name="Goeker M."/>
        </authorList>
    </citation>
    <scope>NUCLEOTIDE SEQUENCE [LARGE SCALE GENOMIC DNA]</scope>
    <source>
        <strain evidence="14 15">DSM 45499</strain>
    </source>
</reference>
<comment type="caution">
    <text evidence="14">The sequence shown here is derived from an EMBL/GenBank/DDBJ whole genome shotgun (WGS) entry which is preliminary data.</text>
</comment>
<comment type="subcellular location">
    <subcellularLocation>
        <location evidence="1">Membrane</location>
        <topology evidence="1">Multi-pass membrane protein</topology>
    </subcellularLocation>
</comment>
<keyword evidence="3" id="KW-0813">Transport</keyword>
<keyword evidence="5 13" id="KW-0812">Transmembrane</keyword>
<evidence type="ECO:0000256" key="11">
    <source>
        <dbReference type="ARBA" id="ARBA00023303"/>
    </source>
</evidence>
<keyword evidence="15" id="KW-1185">Reference proteome</keyword>
<evidence type="ECO:0000313" key="15">
    <source>
        <dbReference type="Proteomes" id="UP000294927"/>
    </source>
</evidence>
<feature type="transmembrane region" description="Helical" evidence="13">
    <location>
        <begin position="156"/>
        <end position="176"/>
    </location>
</feature>
<evidence type="ECO:0000313" key="14">
    <source>
        <dbReference type="EMBL" id="TDV40138.1"/>
    </source>
</evidence>
<evidence type="ECO:0000256" key="10">
    <source>
        <dbReference type="ARBA" id="ARBA00023136"/>
    </source>
</evidence>
<keyword evidence="11" id="KW-0407">Ion channel</keyword>